<dbReference type="SUPFAM" id="SSF110857">
    <property type="entry name" value="Gamma-glutamyl cyclotransferase-like"/>
    <property type="match status" value="1"/>
</dbReference>
<dbReference type="Pfam" id="PF06094">
    <property type="entry name" value="GGACT"/>
    <property type="match status" value="1"/>
</dbReference>
<comment type="caution">
    <text evidence="2">The sequence shown here is derived from an EMBL/GenBank/DDBJ whole genome shotgun (WGS) entry which is preliminary data.</text>
</comment>
<name>A0A3N1XZX8_9GAMM</name>
<organism evidence="2 3">
    <name type="scientific">Inmirania thermothiophila</name>
    <dbReference type="NCBI Taxonomy" id="1750597"/>
    <lineage>
        <taxon>Bacteria</taxon>
        <taxon>Pseudomonadati</taxon>
        <taxon>Pseudomonadota</taxon>
        <taxon>Gammaproteobacteria</taxon>
        <taxon>Chromatiales</taxon>
        <taxon>Ectothiorhodospiraceae</taxon>
        <taxon>Inmirania</taxon>
    </lineage>
</organism>
<dbReference type="InterPro" id="IPR009288">
    <property type="entry name" value="AIG2-like_dom"/>
</dbReference>
<keyword evidence="2" id="KW-0808">Transferase</keyword>
<sequence length="124" mass="13963">MTAHLFVYGTLASGPLPPALRRVLARHARDLGPATVRGRLLDLGPWPGWIPEGAGRVHGRVLALARARWTLPLIDRYEDPAGREFVRVATRARLAHGRELPCLAYAWRGRRRGRPLPSGRWRRP</sequence>
<dbReference type="GO" id="GO:0016740">
    <property type="term" value="F:transferase activity"/>
    <property type="evidence" value="ECO:0007669"/>
    <property type="project" value="UniProtKB-KW"/>
</dbReference>
<dbReference type="EMBL" id="RJVI01000002">
    <property type="protein sequence ID" value="ROR32143.1"/>
    <property type="molecule type" value="Genomic_DNA"/>
</dbReference>
<protein>
    <submittedName>
        <fullName evidence="2">Gamma-glutamylcyclotransferase (GGCT)/AIG2-like uncharacterized protein YtfP</fullName>
    </submittedName>
</protein>
<reference evidence="2 3" key="1">
    <citation type="submission" date="2018-11" db="EMBL/GenBank/DDBJ databases">
        <title>Genomic Encyclopedia of Type Strains, Phase IV (KMG-IV): sequencing the most valuable type-strain genomes for metagenomic binning, comparative biology and taxonomic classification.</title>
        <authorList>
            <person name="Goeker M."/>
        </authorList>
    </citation>
    <scope>NUCLEOTIDE SEQUENCE [LARGE SCALE GENOMIC DNA]</scope>
    <source>
        <strain evidence="2 3">DSM 100275</strain>
    </source>
</reference>
<dbReference type="Gene3D" id="3.10.490.10">
    <property type="entry name" value="Gamma-glutamyl cyclotransferase-like"/>
    <property type="match status" value="1"/>
</dbReference>
<dbReference type="OrthoDB" id="482277at2"/>
<dbReference type="InterPro" id="IPR013024">
    <property type="entry name" value="GGCT-like"/>
</dbReference>
<evidence type="ECO:0000313" key="2">
    <source>
        <dbReference type="EMBL" id="ROR32143.1"/>
    </source>
</evidence>
<accession>A0A3N1XZX8</accession>
<keyword evidence="3" id="KW-1185">Reference proteome</keyword>
<dbReference type="Proteomes" id="UP000276634">
    <property type="component" value="Unassembled WGS sequence"/>
</dbReference>
<dbReference type="InterPro" id="IPR036568">
    <property type="entry name" value="GGCT-like_sf"/>
</dbReference>
<evidence type="ECO:0000259" key="1">
    <source>
        <dbReference type="Pfam" id="PF06094"/>
    </source>
</evidence>
<feature type="domain" description="Gamma-glutamylcyclotransferase AIG2-like" evidence="1">
    <location>
        <begin position="5"/>
        <end position="123"/>
    </location>
</feature>
<dbReference type="CDD" id="cd06661">
    <property type="entry name" value="GGCT_like"/>
    <property type="match status" value="1"/>
</dbReference>
<proteinExistence type="predicted"/>
<evidence type="ECO:0000313" key="3">
    <source>
        <dbReference type="Proteomes" id="UP000276634"/>
    </source>
</evidence>
<dbReference type="RefSeq" id="WP_123401117.1">
    <property type="nucleotide sequence ID" value="NZ_RJVI01000002.1"/>
</dbReference>
<gene>
    <name evidence="2" type="ORF">EDC57_1334</name>
</gene>
<dbReference type="AlphaFoldDB" id="A0A3N1XZX8"/>